<feature type="domain" description="Thioesterase TesA-like" evidence="3">
    <location>
        <begin position="23"/>
        <end position="209"/>
    </location>
</feature>
<dbReference type="OrthoDB" id="4169718at2"/>
<sequence length="257" mass="28054">MSSENSAWIRNFHSAPDPHTRLVCFPHAGGAATYYYGLSAALTPSVEVLGVQYPGRQDRRTEPCLDDVGDLADAITPELLERTDRPIALFGHSLGATIAFEVAIRLEKAGVTPVVLFASGRRAPSTFRDENVWQADDDAIIASLKAMSGATAAMLDDEILRMILPAVRADYKAAETYRYQAGPRLHCPIVAMTGDDDPQVTLDEAGVWGEHTESEFELKVFYGGHFYLDFHTEAVLDTITTTLWEVTDGAAEPAGHQ</sequence>
<keyword evidence="5" id="KW-1185">Reference proteome</keyword>
<dbReference type="STRING" id="589385.SAMN05421504_107263"/>
<keyword evidence="2" id="KW-0378">Hydrolase</keyword>
<dbReference type="SUPFAM" id="SSF53474">
    <property type="entry name" value="alpha/beta-Hydrolases"/>
    <property type="match status" value="1"/>
</dbReference>
<gene>
    <name evidence="4" type="ORF">SAMN05421504_107263</name>
</gene>
<dbReference type="GO" id="GO:0016787">
    <property type="term" value="F:hydrolase activity"/>
    <property type="evidence" value="ECO:0007669"/>
    <property type="project" value="UniProtKB-KW"/>
</dbReference>
<evidence type="ECO:0000313" key="4">
    <source>
        <dbReference type="EMBL" id="SDY87440.1"/>
    </source>
</evidence>
<dbReference type="InterPro" id="IPR001031">
    <property type="entry name" value="Thioesterase"/>
</dbReference>
<evidence type="ECO:0000256" key="2">
    <source>
        <dbReference type="ARBA" id="ARBA00022801"/>
    </source>
</evidence>
<dbReference type="InterPro" id="IPR020802">
    <property type="entry name" value="TesA-like"/>
</dbReference>
<dbReference type="InterPro" id="IPR012223">
    <property type="entry name" value="TEII"/>
</dbReference>
<reference evidence="4 5" key="1">
    <citation type="submission" date="2016-10" db="EMBL/GenBank/DDBJ databases">
        <authorList>
            <person name="de Groot N.N."/>
        </authorList>
    </citation>
    <scope>NUCLEOTIDE SEQUENCE [LARGE SCALE GENOMIC DNA]</scope>
    <source>
        <strain evidence="4 5">CPCC 202699</strain>
    </source>
</reference>
<dbReference type="Gene3D" id="3.40.50.1820">
    <property type="entry name" value="alpha/beta hydrolase"/>
    <property type="match status" value="1"/>
</dbReference>
<organism evidence="4 5">
    <name type="scientific">Amycolatopsis xylanica</name>
    <dbReference type="NCBI Taxonomy" id="589385"/>
    <lineage>
        <taxon>Bacteria</taxon>
        <taxon>Bacillati</taxon>
        <taxon>Actinomycetota</taxon>
        <taxon>Actinomycetes</taxon>
        <taxon>Pseudonocardiales</taxon>
        <taxon>Pseudonocardiaceae</taxon>
        <taxon>Amycolatopsis</taxon>
    </lineage>
</organism>
<proteinExistence type="inferred from homology"/>
<dbReference type="PANTHER" id="PTHR11487">
    <property type="entry name" value="THIOESTERASE"/>
    <property type="match status" value="1"/>
</dbReference>
<evidence type="ECO:0000256" key="1">
    <source>
        <dbReference type="ARBA" id="ARBA00007169"/>
    </source>
</evidence>
<dbReference type="GO" id="GO:0008610">
    <property type="term" value="P:lipid biosynthetic process"/>
    <property type="evidence" value="ECO:0007669"/>
    <property type="project" value="TreeGrafter"/>
</dbReference>
<dbReference type="Proteomes" id="UP000199515">
    <property type="component" value="Unassembled WGS sequence"/>
</dbReference>
<dbReference type="SMART" id="SM00824">
    <property type="entry name" value="PKS_TE"/>
    <property type="match status" value="1"/>
</dbReference>
<dbReference type="PANTHER" id="PTHR11487:SF0">
    <property type="entry name" value="S-ACYL FATTY ACID SYNTHASE THIOESTERASE, MEDIUM CHAIN"/>
    <property type="match status" value="1"/>
</dbReference>
<protein>
    <submittedName>
        <fullName evidence="4">Surfactin synthase thioesterase subunit</fullName>
    </submittedName>
</protein>
<evidence type="ECO:0000313" key="5">
    <source>
        <dbReference type="Proteomes" id="UP000199515"/>
    </source>
</evidence>
<dbReference type="InterPro" id="IPR029058">
    <property type="entry name" value="AB_hydrolase_fold"/>
</dbReference>
<dbReference type="EMBL" id="FNON01000007">
    <property type="protein sequence ID" value="SDY87440.1"/>
    <property type="molecule type" value="Genomic_DNA"/>
</dbReference>
<accession>A0A1H3NFJ9</accession>
<evidence type="ECO:0000259" key="3">
    <source>
        <dbReference type="SMART" id="SM00824"/>
    </source>
</evidence>
<dbReference type="AlphaFoldDB" id="A0A1H3NFJ9"/>
<comment type="similarity">
    <text evidence="1">Belongs to the thioesterase family.</text>
</comment>
<dbReference type="Pfam" id="PF00975">
    <property type="entry name" value="Thioesterase"/>
    <property type="match status" value="1"/>
</dbReference>
<name>A0A1H3NFJ9_9PSEU</name>
<dbReference type="RefSeq" id="WP_091294730.1">
    <property type="nucleotide sequence ID" value="NZ_FNON01000007.1"/>
</dbReference>